<keyword evidence="4" id="KW-1185">Reference proteome</keyword>
<dbReference type="PANTHER" id="PTHR43108:SF8">
    <property type="entry name" value="SD21168P"/>
    <property type="match status" value="1"/>
</dbReference>
<evidence type="ECO:0000313" key="3">
    <source>
        <dbReference type="EMBL" id="GAA1556721.1"/>
    </source>
</evidence>
<dbReference type="SUPFAM" id="SSF53649">
    <property type="entry name" value="Alkaline phosphatase-like"/>
    <property type="match status" value="1"/>
</dbReference>
<sequence>MAQDHPVVVSDRCDEEHLPGRGAGAVQQLPVDRGGGQQPSRGRVGHRSRGGAALLTLDRHAADLPLVEGKQTAFDHDVVVPLVIAGPSVPAGTSRPQIVQNIDLAPTFQRIGDAPVAGDVNGRSLLTLLTGGQTAPRRTGSLIEHHGPGTSVDDPDVQDARNGMPTTYEALRTATYTYIEYDNGERPDL</sequence>
<evidence type="ECO:0000256" key="1">
    <source>
        <dbReference type="SAM" id="MobiDB-lite"/>
    </source>
</evidence>
<dbReference type="InterPro" id="IPR017850">
    <property type="entry name" value="Alkaline_phosphatase_core_sf"/>
</dbReference>
<comment type="caution">
    <text evidence="3">The sequence shown here is derived from an EMBL/GenBank/DDBJ whole genome shotgun (WGS) entry which is preliminary data.</text>
</comment>
<dbReference type="Pfam" id="PF16347">
    <property type="entry name" value="SGSH_C"/>
    <property type="match status" value="1"/>
</dbReference>
<feature type="region of interest" description="Disordered" evidence="1">
    <location>
        <begin position="1"/>
        <end position="48"/>
    </location>
</feature>
<dbReference type="InterPro" id="IPR032506">
    <property type="entry name" value="SGSH_C"/>
</dbReference>
<protein>
    <recommendedName>
        <fullName evidence="2">N-sulphoglucosamine sulphohydrolase C-terminal domain-containing protein</fullName>
    </recommendedName>
</protein>
<evidence type="ECO:0000313" key="4">
    <source>
        <dbReference type="Proteomes" id="UP001501470"/>
    </source>
</evidence>
<feature type="region of interest" description="Disordered" evidence="1">
    <location>
        <begin position="136"/>
        <end position="158"/>
    </location>
</feature>
<dbReference type="PANTHER" id="PTHR43108">
    <property type="entry name" value="N-ACETYLGLUCOSAMINE-6-SULFATASE FAMILY MEMBER"/>
    <property type="match status" value="1"/>
</dbReference>
<reference evidence="3 4" key="1">
    <citation type="journal article" date="2019" name="Int. J. Syst. Evol. Microbiol.">
        <title>The Global Catalogue of Microorganisms (GCM) 10K type strain sequencing project: providing services to taxonomists for standard genome sequencing and annotation.</title>
        <authorList>
            <consortium name="The Broad Institute Genomics Platform"/>
            <consortium name="The Broad Institute Genome Sequencing Center for Infectious Disease"/>
            <person name="Wu L."/>
            <person name="Ma J."/>
        </authorList>
    </citation>
    <scope>NUCLEOTIDE SEQUENCE [LARGE SCALE GENOMIC DNA]</scope>
    <source>
        <strain evidence="3 4">JCM 15933</strain>
    </source>
</reference>
<accession>A0ABN2CFC7</accession>
<dbReference type="EMBL" id="BAAAQD010000026">
    <property type="protein sequence ID" value="GAA1556721.1"/>
    <property type="molecule type" value="Genomic_DNA"/>
</dbReference>
<organism evidence="3 4">
    <name type="scientific">Dactylosporangium maewongense</name>
    <dbReference type="NCBI Taxonomy" id="634393"/>
    <lineage>
        <taxon>Bacteria</taxon>
        <taxon>Bacillati</taxon>
        <taxon>Actinomycetota</taxon>
        <taxon>Actinomycetes</taxon>
        <taxon>Micromonosporales</taxon>
        <taxon>Micromonosporaceae</taxon>
        <taxon>Dactylosporangium</taxon>
    </lineage>
</organism>
<dbReference type="Proteomes" id="UP001501470">
    <property type="component" value="Unassembled WGS sequence"/>
</dbReference>
<evidence type="ECO:0000259" key="2">
    <source>
        <dbReference type="Pfam" id="PF16347"/>
    </source>
</evidence>
<gene>
    <name evidence="3" type="ORF">GCM10009827_092070</name>
</gene>
<dbReference type="RefSeq" id="WP_344510804.1">
    <property type="nucleotide sequence ID" value="NZ_BAAAQD010000026.1"/>
</dbReference>
<proteinExistence type="predicted"/>
<dbReference type="Gene3D" id="3.40.720.10">
    <property type="entry name" value="Alkaline Phosphatase, subunit A"/>
    <property type="match status" value="1"/>
</dbReference>
<name>A0ABN2CFC7_9ACTN</name>
<feature type="domain" description="N-sulphoglucosamine sulphohydrolase C-terminal" evidence="2">
    <location>
        <begin position="70"/>
        <end position="138"/>
    </location>
</feature>